<dbReference type="KEGG" id="cpat:CLPA_c29620"/>
<dbReference type="KEGG" id="cpae:CPAST_c29620"/>
<keyword evidence="3 4" id="KW-0418">Kinase</keyword>
<dbReference type="AlphaFoldDB" id="A0A0H3J9W3"/>
<evidence type="ECO:0000313" key="7">
    <source>
        <dbReference type="Proteomes" id="UP000028042"/>
    </source>
</evidence>
<dbReference type="eggNOG" id="COG1929">
    <property type="taxonomic scope" value="Bacteria"/>
</dbReference>
<reference evidence="6 7" key="3">
    <citation type="journal article" name="Genome Announc.">
        <title>Improved Draft Genome Sequence of Clostridium pasteurianum Strain ATCC 6013 (DSM 525) Using a Hybrid Next-Generation Sequencing Approach.</title>
        <authorList>
            <person name="Pyne M.E."/>
            <person name="Utturkar S."/>
            <person name="Brown S.D."/>
            <person name="Moo-Young M."/>
            <person name="Chung D.A."/>
            <person name="Chou C.P."/>
        </authorList>
    </citation>
    <scope>NUCLEOTIDE SEQUENCE [LARGE SCALE GENOMIC DNA]</scope>
    <source>
        <strain evidence="6 7">ATCC 6013</strain>
    </source>
</reference>
<reference evidence="5 8" key="1">
    <citation type="journal article" date="2015" name="Genome Announc.">
        <title>Complete Genome Sequence of the Nitrogen-Fixing and Solvent-Producing Clostridium pasteurianum DSM 525.</title>
        <authorList>
            <person name="Poehlein A."/>
            <person name="Grosse-Honebrink A."/>
            <person name="Zhang Y."/>
            <person name="Minton N.P."/>
            <person name="Daniel R."/>
        </authorList>
    </citation>
    <scope>NUCLEOTIDE SEQUENCE [LARGE SCALE GENOMIC DNA]</scope>
    <source>
        <strain evidence="5">DSM 525</strain>
        <strain evidence="8">DSM 525 / ATCC 6013</strain>
    </source>
</reference>
<dbReference type="EC" id="2.7.1.31" evidence="5"/>
<dbReference type="InterPro" id="IPR018197">
    <property type="entry name" value="Glycerate_kinase_RE-like"/>
</dbReference>
<proteinExistence type="inferred from homology"/>
<dbReference type="InterPro" id="IPR004381">
    <property type="entry name" value="Glycerate_kinase"/>
</dbReference>
<sequence>MKIVIAPDSYKGSLSALEVANNIEKGIRRIFNNLTIEKIPMADGGEGTVQSLVDSTNGKIVNVIVKGPLGKDVTAFYGILGDAKTAIIEMAAASGLPLIPKEEKNPLITTSYGTGQLIKDALDKDCKNIIIGLGGSATNDGGVGAAKALGVKFLDKEGNNIGEGGGAVGKLNSIDISNIDPRIKDCNITAACDVDNPLCGPKGASHVFGPQKGADSSMIEFLDKNLSHYAEIIKRDLSIDIINTPGAGAAGGLGAGIMAFLNASMKRGIDIVIELTDLEQKIKDADLVFTGEGMIDFQTAFGKAPFGVAKIAKKYDIPVIAIAGGIGKDAETLYLKGFDSIFSIVDGPMTLDNAIENSSILIERTAERIARVFKACSYKNI</sequence>
<dbReference type="GO" id="GO:0008887">
    <property type="term" value="F:glycerate kinase activity"/>
    <property type="evidence" value="ECO:0007669"/>
    <property type="project" value="UniProtKB-UniRule"/>
</dbReference>
<evidence type="ECO:0000256" key="3">
    <source>
        <dbReference type="ARBA" id="ARBA00022777"/>
    </source>
</evidence>
<gene>
    <name evidence="5" type="primary">glxK</name>
    <name evidence="5" type="ORF">CLPA_c29620</name>
    <name evidence="6" type="ORF">CP6013_00223</name>
</gene>
<keyword evidence="2 4" id="KW-0808">Transferase</keyword>
<dbReference type="Gene3D" id="3.90.1510.10">
    <property type="entry name" value="Glycerate kinase, domain 2"/>
    <property type="match status" value="1"/>
</dbReference>
<dbReference type="InterPro" id="IPR018193">
    <property type="entry name" value="Glyc_kinase_flavodox-like_fold"/>
</dbReference>
<keyword evidence="8" id="KW-1185">Reference proteome</keyword>
<dbReference type="NCBIfam" id="TIGR00045">
    <property type="entry name" value="glycerate kinase"/>
    <property type="match status" value="1"/>
</dbReference>
<dbReference type="EMBL" id="CP009268">
    <property type="protein sequence ID" value="AJA53016.1"/>
    <property type="molecule type" value="Genomic_DNA"/>
</dbReference>
<dbReference type="Proteomes" id="UP000028042">
    <property type="component" value="Unassembled WGS sequence"/>
</dbReference>
<dbReference type="RefSeq" id="WP_003443360.1">
    <property type="nucleotide sequence ID" value="NZ_ANZB01000003.1"/>
</dbReference>
<dbReference type="InterPro" id="IPR036129">
    <property type="entry name" value="Glycerate_kinase_sf"/>
</dbReference>
<dbReference type="PATRIC" id="fig|1262449.3.peg.1411"/>
<protein>
    <submittedName>
        <fullName evidence="5">Glycerate kinase</fullName>
        <ecNumber evidence="5">2.7.1.31</ecNumber>
    </submittedName>
</protein>
<dbReference type="GO" id="GO:0031388">
    <property type="term" value="P:organic acid phosphorylation"/>
    <property type="evidence" value="ECO:0007669"/>
    <property type="project" value="UniProtKB-UniRule"/>
</dbReference>
<evidence type="ECO:0000313" key="5">
    <source>
        <dbReference type="EMBL" id="AJA53016.1"/>
    </source>
</evidence>
<evidence type="ECO:0000256" key="1">
    <source>
        <dbReference type="ARBA" id="ARBA00006284"/>
    </source>
</evidence>
<dbReference type="EMBL" id="JPGY02000001">
    <property type="protein sequence ID" value="KRU10976.1"/>
    <property type="molecule type" value="Genomic_DNA"/>
</dbReference>
<comment type="similarity">
    <text evidence="1 4">Belongs to the glycerate kinase type-1 family.</text>
</comment>
<dbReference type="SUPFAM" id="SSF110738">
    <property type="entry name" value="Glycerate kinase I"/>
    <property type="match status" value="1"/>
</dbReference>
<evidence type="ECO:0000313" key="8">
    <source>
        <dbReference type="Proteomes" id="UP000030905"/>
    </source>
</evidence>
<dbReference type="Gene3D" id="3.40.50.10350">
    <property type="entry name" value="Glycerate kinase, domain 1"/>
    <property type="match status" value="1"/>
</dbReference>
<dbReference type="Proteomes" id="UP000030905">
    <property type="component" value="Chromosome"/>
</dbReference>
<accession>A0A0H3J9W3</accession>
<dbReference type="PANTHER" id="PTHR21599:SF0">
    <property type="entry name" value="GLYCERATE KINASE"/>
    <property type="match status" value="1"/>
</dbReference>
<evidence type="ECO:0000256" key="2">
    <source>
        <dbReference type="ARBA" id="ARBA00022679"/>
    </source>
</evidence>
<dbReference type="GeneID" id="93075084"/>
<name>A0A0H3J9W3_CLOPA</name>
<dbReference type="PANTHER" id="PTHR21599">
    <property type="entry name" value="GLYCERATE KINASE"/>
    <property type="match status" value="1"/>
</dbReference>
<evidence type="ECO:0000313" key="6">
    <source>
        <dbReference type="EMBL" id="KRU10976.1"/>
    </source>
</evidence>
<evidence type="ECO:0000256" key="4">
    <source>
        <dbReference type="PIRNR" id="PIRNR006078"/>
    </source>
</evidence>
<dbReference type="Pfam" id="PF02595">
    <property type="entry name" value="Gly_kinase"/>
    <property type="match status" value="1"/>
</dbReference>
<dbReference type="PIRSF" id="PIRSF006078">
    <property type="entry name" value="GlxK"/>
    <property type="match status" value="1"/>
</dbReference>
<reference evidence="6" key="2">
    <citation type="submission" date="2015-10" db="EMBL/GenBank/DDBJ databases">
        <title>Improved Draft Genome Sequence of Clostridium pasteurianum Strain ATCC 6013 (DSM 525) Using a Hybrid Next-Generation Sequencing Approach.</title>
        <authorList>
            <person name="Pyne M.E."/>
            <person name="Utturkar S.M."/>
            <person name="Brown S.D."/>
            <person name="Moo-Young M."/>
            <person name="Chung D.A."/>
            <person name="Chou P.C."/>
        </authorList>
    </citation>
    <scope>NUCLEOTIDE SEQUENCE</scope>
    <source>
        <strain evidence="6">ATCC 6013</strain>
    </source>
</reference>
<organism evidence="5 8">
    <name type="scientific">Clostridium pasteurianum DSM 525 = ATCC 6013</name>
    <dbReference type="NCBI Taxonomy" id="1262449"/>
    <lineage>
        <taxon>Bacteria</taxon>
        <taxon>Bacillati</taxon>
        <taxon>Bacillota</taxon>
        <taxon>Clostridia</taxon>
        <taxon>Eubacteriales</taxon>
        <taxon>Clostridiaceae</taxon>
        <taxon>Clostridium</taxon>
    </lineage>
</organism>